<dbReference type="InterPro" id="IPR000577">
    <property type="entry name" value="Carb_kinase_FGGY"/>
</dbReference>
<dbReference type="PIRSF" id="PIRSF000538">
    <property type="entry name" value="GlpK"/>
    <property type="match status" value="1"/>
</dbReference>
<keyword evidence="2" id="KW-0808">Transferase</keyword>
<dbReference type="InterPro" id="IPR043129">
    <property type="entry name" value="ATPase_NBD"/>
</dbReference>
<name>A0A934S377_9BACT</name>
<evidence type="ECO:0000313" key="7">
    <source>
        <dbReference type="Proteomes" id="UP000603141"/>
    </source>
</evidence>
<sequence length="533" mass="56224">MAQHFLKPGLSSLSGLERLARTVRPAGGTISAATHMHFLGIEISHGGTRAVAIDLEAASISAEAWVPHAWIEGLPSGYREQDPLKWIEAADSAIRQCLAMLGEEKSRVAAIGVAGPQRGLVMLDATNRIVRPSKLQGDTSVKKQADEIARAFGGAPGLVELTGQAPGIDSAAAECLWLKQHEPYHFQRATSLLTAQDFISYWLSGERSTDAGSASTTGLFDLRSRSWSADLMEFIDPKLAELLPPVIASDQPRGNLRAALAREWGLSGEVQIAPGSGAPMLATLAAGCVTPGTVAVELGNMGVVAGIRDEPVIDFRSEVAALCNAAGGWMGLGTTGNVAIAPEILRRHYGWSHDEFEAMVASVSPGADGLLLLPYFSGEVMPRLPEGCGVLHGITPANFTPAHLARAAAEGVALGLGYAMSRLLDLGFDPPEIRLLGPGSSPMMRQLLADVFGVPVAPVSSHQGAAVGAAMQAAVAFFNHSGEPLGFSEIASYLVSGDPELRCLPDPQTHELYQQLMSRQQYLVDTLHPAGFL</sequence>
<evidence type="ECO:0000256" key="3">
    <source>
        <dbReference type="ARBA" id="ARBA00022777"/>
    </source>
</evidence>
<dbReference type="Gene3D" id="3.30.420.40">
    <property type="match status" value="2"/>
</dbReference>
<dbReference type="GO" id="GO:0005975">
    <property type="term" value="P:carbohydrate metabolic process"/>
    <property type="evidence" value="ECO:0007669"/>
    <property type="project" value="InterPro"/>
</dbReference>
<dbReference type="PANTHER" id="PTHR43095:SF5">
    <property type="entry name" value="XYLULOSE KINASE"/>
    <property type="match status" value="1"/>
</dbReference>
<dbReference type="InterPro" id="IPR050406">
    <property type="entry name" value="FGGY_Carb_Kinase"/>
</dbReference>
<organism evidence="6 7">
    <name type="scientific">Luteolibacter pohnpeiensis</name>
    <dbReference type="NCBI Taxonomy" id="454153"/>
    <lineage>
        <taxon>Bacteria</taxon>
        <taxon>Pseudomonadati</taxon>
        <taxon>Verrucomicrobiota</taxon>
        <taxon>Verrucomicrobiia</taxon>
        <taxon>Verrucomicrobiales</taxon>
        <taxon>Verrucomicrobiaceae</taxon>
        <taxon>Luteolibacter</taxon>
    </lineage>
</organism>
<comment type="similarity">
    <text evidence="1">Belongs to the FGGY kinase family.</text>
</comment>
<dbReference type="EMBL" id="JAENIJ010000009">
    <property type="protein sequence ID" value="MBK1882340.1"/>
    <property type="molecule type" value="Genomic_DNA"/>
</dbReference>
<evidence type="ECO:0000256" key="2">
    <source>
        <dbReference type="ARBA" id="ARBA00022679"/>
    </source>
</evidence>
<comment type="caution">
    <text evidence="6">The sequence shown here is derived from an EMBL/GenBank/DDBJ whole genome shotgun (WGS) entry which is preliminary data.</text>
</comment>
<evidence type="ECO:0000256" key="1">
    <source>
        <dbReference type="ARBA" id="ARBA00009156"/>
    </source>
</evidence>
<evidence type="ECO:0000313" key="6">
    <source>
        <dbReference type="EMBL" id="MBK1882340.1"/>
    </source>
</evidence>
<gene>
    <name evidence="6" type="ORF">JIN85_07935</name>
</gene>
<dbReference type="GO" id="GO:0016301">
    <property type="term" value="F:kinase activity"/>
    <property type="evidence" value="ECO:0007669"/>
    <property type="project" value="UniProtKB-KW"/>
</dbReference>
<accession>A0A934S377</accession>
<dbReference type="Pfam" id="PF02782">
    <property type="entry name" value="FGGY_C"/>
    <property type="match status" value="1"/>
</dbReference>
<keyword evidence="7" id="KW-1185">Reference proteome</keyword>
<dbReference type="InterPro" id="IPR018484">
    <property type="entry name" value="FGGY_N"/>
</dbReference>
<dbReference type="SUPFAM" id="SSF53067">
    <property type="entry name" value="Actin-like ATPase domain"/>
    <property type="match status" value="2"/>
</dbReference>
<reference evidence="6" key="1">
    <citation type="submission" date="2021-01" db="EMBL/GenBank/DDBJ databases">
        <title>Modified the classification status of verrucomicrobia.</title>
        <authorList>
            <person name="Feng X."/>
        </authorList>
    </citation>
    <scope>NUCLEOTIDE SEQUENCE</scope>
    <source>
        <strain evidence="6">KCTC 22041</strain>
    </source>
</reference>
<dbReference type="Proteomes" id="UP000603141">
    <property type="component" value="Unassembled WGS sequence"/>
</dbReference>
<feature type="domain" description="Carbohydrate kinase FGGY C-terminal" evidence="5">
    <location>
        <begin position="358"/>
        <end position="476"/>
    </location>
</feature>
<dbReference type="Pfam" id="PF00370">
    <property type="entry name" value="FGGY_N"/>
    <property type="match status" value="1"/>
</dbReference>
<proteinExistence type="inferred from homology"/>
<evidence type="ECO:0000259" key="4">
    <source>
        <dbReference type="Pfam" id="PF00370"/>
    </source>
</evidence>
<feature type="domain" description="Carbohydrate kinase FGGY N-terminal" evidence="4">
    <location>
        <begin position="39"/>
        <end position="282"/>
    </location>
</feature>
<dbReference type="RefSeq" id="WP_200269373.1">
    <property type="nucleotide sequence ID" value="NZ_JAENIJ010000009.1"/>
</dbReference>
<evidence type="ECO:0000259" key="5">
    <source>
        <dbReference type="Pfam" id="PF02782"/>
    </source>
</evidence>
<dbReference type="PANTHER" id="PTHR43095">
    <property type="entry name" value="SUGAR KINASE"/>
    <property type="match status" value="1"/>
</dbReference>
<dbReference type="InterPro" id="IPR018485">
    <property type="entry name" value="FGGY_C"/>
</dbReference>
<keyword evidence="3" id="KW-0418">Kinase</keyword>
<protein>
    <submittedName>
        <fullName evidence="6">Xylulokinase</fullName>
    </submittedName>
</protein>
<dbReference type="AlphaFoldDB" id="A0A934S377"/>
<dbReference type="CDD" id="cd07809">
    <property type="entry name" value="ASKHA_NBD_FGGY_BaXK-like"/>
    <property type="match status" value="1"/>
</dbReference>